<feature type="compositionally biased region" description="Basic residues" evidence="1">
    <location>
        <begin position="100"/>
        <end position="114"/>
    </location>
</feature>
<dbReference type="InterPro" id="IPR001623">
    <property type="entry name" value="DnaJ_domain"/>
</dbReference>
<feature type="domain" description="J" evidence="3">
    <location>
        <begin position="425"/>
        <end position="492"/>
    </location>
</feature>
<keyword evidence="2" id="KW-0812">Transmembrane</keyword>
<dbReference type="SUPFAM" id="SSF46565">
    <property type="entry name" value="Chaperone J-domain"/>
    <property type="match status" value="1"/>
</dbReference>
<dbReference type="PANTHER" id="PTHR45270">
    <property type="entry name" value="OS03G0832900 PROTEIN"/>
    <property type="match status" value="1"/>
</dbReference>
<gene>
    <name evidence="4" type="ORF">SORBI_3001G026200</name>
</gene>
<feature type="transmembrane region" description="Helical" evidence="2">
    <location>
        <begin position="188"/>
        <end position="212"/>
    </location>
</feature>
<dbReference type="PROSITE" id="PS00636">
    <property type="entry name" value="DNAJ_1"/>
    <property type="match status" value="1"/>
</dbReference>
<feature type="compositionally biased region" description="Low complexity" evidence="1">
    <location>
        <begin position="607"/>
        <end position="623"/>
    </location>
</feature>
<dbReference type="GO" id="GO:0005783">
    <property type="term" value="C:endoplasmic reticulum"/>
    <property type="evidence" value="ECO:0007669"/>
    <property type="project" value="UniProtKB-ARBA"/>
</dbReference>
<feature type="compositionally biased region" description="Polar residues" evidence="1">
    <location>
        <begin position="1"/>
        <end position="24"/>
    </location>
</feature>
<dbReference type="InterPro" id="IPR036869">
    <property type="entry name" value="J_dom_sf"/>
</dbReference>
<keyword evidence="2" id="KW-0472">Membrane</keyword>
<keyword evidence="5" id="KW-1185">Reference proteome</keyword>
<evidence type="ECO:0000256" key="1">
    <source>
        <dbReference type="SAM" id="MobiDB-lite"/>
    </source>
</evidence>
<feature type="region of interest" description="Disordered" evidence="1">
    <location>
        <begin position="599"/>
        <end position="634"/>
    </location>
</feature>
<dbReference type="ExpressionAtlas" id="A0A1B6QH12">
    <property type="expression patterns" value="baseline and differential"/>
</dbReference>
<organism evidence="4 5">
    <name type="scientific">Sorghum bicolor</name>
    <name type="common">Sorghum</name>
    <name type="synonym">Sorghum vulgare</name>
    <dbReference type="NCBI Taxonomy" id="4558"/>
    <lineage>
        <taxon>Eukaryota</taxon>
        <taxon>Viridiplantae</taxon>
        <taxon>Streptophyta</taxon>
        <taxon>Embryophyta</taxon>
        <taxon>Tracheophyta</taxon>
        <taxon>Spermatophyta</taxon>
        <taxon>Magnoliopsida</taxon>
        <taxon>Liliopsida</taxon>
        <taxon>Poales</taxon>
        <taxon>Poaceae</taxon>
        <taxon>PACMAD clade</taxon>
        <taxon>Panicoideae</taxon>
        <taxon>Andropogonodae</taxon>
        <taxon>Andropogoneae</taxon>
        <taxon>Sorghinae</taxon>
        <taxon>Sorghum</taxon>
    </lineage>
</organism>
<dbReference type="Gramene" id="KXG37211">
    <property type="protein sequence ID" value="KXG37211"/>
    <property type="gene ID" value="SORBI_3001G026200"/>
</dbReference>
<accession>A0A1B6QH12</accession>
<sequence length="634" mass="69883">MARKGNQSKSGPNHASPNWQTTTDGDVLSTPERGAADSENPSSHVQGRSKGPGGSSEKKGSSSKRNSRNNGISSFGKKQQMDTSFDISSSEENELSVRGTKNRRGSKKASRRGFGRSSSIEQTTSSGLAGNVLEKTRCIACMAASIIRASMIYLVEEGKRFIDKRRPTINAYMAIVNKGHAYVLSKTAYVYPIVRAWMLNAGRLMLLLLTVWLDCNLRGFDSLLRLGTNSLLAVLWCSMLSTFAMIGIKKMLIFMAIAASVIAFIGLGFAILLISVLAVVILWFYGSFWMTTCVIIHGGVLIFVKRERIALLVACLYSMYCARCYVGWLGLLLGLNLSFFSSDVLVQFLRDNVDNKKFNGSSRNSEQSSGRQGNIFEEFQPSADSASQARYAPASDRGPGDPSTSGLEKELTSEDEVARLLNCTDHYSALGFRRYENIDVSSLKREYKKKAMLVHPDKNMGNDKAADAFKKLQNAYEILLDSLKRKTYDDELRREDLLNYFRQSVSQKLDLPHAYVCAESYIFDVTEWFNCQGMRCPANTHKATFHVNANMARQSSGKGSTSAQRGGKAPSGVNMDGGLNEEEFFEWFQNAVNSGMFETAFGAQGDPASPGSGSNAKSSSSNSSRKKKKGKKQW</sequence>
<dbReference type="AlphaFoldDB" id="A0A1B6QH12"/>
<name>A0A1B6QH12_SORBI</name>
<dbReference type="Pfam" id="PF14901">
    <property type="entry name" value="Jiv90"/>
    <property type="match status" value="1"/>
</dbReference>
<dbReference type="CDD" id="cd06257">
    <property type="entry name" value="DnaJ"/>
    <property type="match status" value="1"/>
</dbReference>
<feature type="transmembrane region" description="Helical" evidence="2">
    <location>
        <begin position="311"/>
        <end position="335"/>
    </location>
</feature>
<dbReference type="Proteomes" id="UP000000768">
    <property type="component" value="Chromosome 1"/>
</dbReference>
<dbReference type="Pfam" id="PF00226">
    <property type="entry name" value="DnaJ"/>
    <property type="match status" value="1"/>
</dbReference>
<dbReference type="SMART" id="SM00271">
    <property type="entry name" value="DnaJ"/>
    <property type="match status" value="1"/>
</dbReference>
<reference evidence="5" key="2">
    <citation type="journal article" date="2018" name="Plant J.">
        <title>The Sorghum bicolor reference genome: improved assembly, gene annotations, a transcriptome atlas, and signatures of genome organization.</title>
        <authorList>
            <person name="McCormick R.F."/>
            <person name="Truong S.K."/>
            <person name="Sreedasyam A."/>
            <person name="Jenkins J."/>
            <person name="Shu S."/>
            <person name="Sims D."/>
            <person name="Kennedy M."/>
            <person name="Amirebrahimi M."/>
            <person name="Weers B.D."/>
            <person name="McKinley B."/>
            <person name="Mattison A."/>
            <person name="Morishige D.T."/>
            <person name="Grimwood J."/>
            <person name="Schmutz J."/>
            <person name="Mullet J.E."/>
        </authorList>
    </citation>
    <scope>NUCLEOTIDE SEQUENCE [LARGE SCALE GENOMIC DNA]</scope>
    <source>
        <strain evidence="5">cv. BTx623</strain>
    </source>
</reference>
<dbReference type="Gene3D" id="1.10.287.110">
    <property type="entry name" value="DnaJ domain"/>
    <property type="match status" value="1"/>
</dbReference>
<keyword evidence="2" id="KW-1133">Transmembrane helix</keyword>
<feature type="transmembrane region" description="Helical" evidence="2">
    <location>
        <begin position="282"/>
        <end position="304"/>
    </location>
</feature>
<feature type="region of interest" description="Disordered" evidence="1">
    <location>
        <begin position="1"/>
        <end position="122"/>
    </location>
</feature>
<feature type="region of interest" description="Disordered" evidence="1">
    <location>
        <begin position="387"/>
        <end position="409"/>
    </location>
</feature>
<proteinExistence type="predicted"/>
<evidence type="ECO:0000313" key="5">
    <source>
        <dbReference type="Proteomes" id="UP000000768"/>
    </source>
</evidence>
<dbReference type="EMBL" id="CM000760">
    <property type="protein sequence ID" value="KXG37211.1"/>
    <property type="molecule type" value="Genomic_DNA"/>
</dbReference>
<feature type="compositionally biased region" description="Polar residues" evidence="1">
    <location>
        <begin position="553"/>
        <end position="564"/>
    </location>
</feature>
<feature type="transmembrane region" description="Helical" evidence="2">
    <location>
        <begin position="253"/>
        <end position="276"/>
    </location>
</feature>
<feature type="transmembrane region" description="Helical" evidence="2">
    <location>
        <begin position="224"/>
        <end position="246"/>
    </location>
</feature>
<protein>
    <recommendedName>
        <fullName evidence="3">J domain-containing protein</fullName>
    </recommendedName>
</protein>
<dbReference type="PANTHER" id="PTHR45270:SF4">
    <property type="entry name" value="CHAPERONE DNAJ-DOMAIN SUPERFAMILY PROTEIN"/>
    <property type="match status" value="1"/>
</dbReference>
<reference evidence="4 5" key="1">
    <citation type="journal article" date="2009" name="Nature">
        <title>The Sorghum bicolor genome and the diversification of grasses.</title>
        <authorList>
            <person name="Paterson A.H."/>
            <person name="Bowers J.E."/>
            <person name="Bruggmann R."/>
            <person name="Dubchak I."/>
            <person name="Grimwood J."/>
            <person name="Gundlach H."/>
            <person name="Haberer G."/>
            <person name="Hellsten U."/>
            <person name="Mitros T."/>
            <person name="Poliakov A."/>
            <person name="Schmutz J."/>
            <person name="Spannagl M."/>
            <person name="Tang H."/>
            <person name="Wang X."/>
            <person name="Wicker T."/>
            <person name="Bharti A.K."/>
            <person name="Chapman J."/>
            <person name="Feltus F.A."/>
            <person name="Gowik U."/>
            <person name="Grigoriev I.V."/>
            <person name="Lyons E."/>
            <person name="Maher C.A."/>
            <person name="Martis M."/>
            <person name="Narechania A."/>
            <person name="Otillar R.P."/>
            <person name="Penning B.W."/>
            <person name="Salamov A.A."/>
            <person name="Wang Y."/>
            <person name="Zhang L."/>
            <person name="Carpita N.C."/>
            <person name="Freeling M."/>
            <person name="Gingle A.R."/>
            <person name="Hash C.T."/>
            <person name="Keller B."/>
            <person name="Klein P."/>
            <person name="Kresovich S."/>
            <person name="McCann M.C."/>
            <person name="Ming R."/>
            <person name="Peterson D.G."/>
            <person name="Mehboob-ur-Rahman"/>
            <person name="Ware D."/>
            <person name="Westhoff P."/>
            <person name="Mayer K.F."/>
            <person name="Messing J."/>
            <person name="Rokhsar D.S."/>
        </authorList>
    </citation>
    <scope>NUCLEOTIDE SEQUENCE [LARGE SCALE GENOMIC DNA]</scope>
    <source>
        <strain evidence="5">cv. BTx623</strain>
    </source>
</reference>
<dbReference type="InterPro" id="IPR018253">
    <property type="entry name" value="DnaJ_domain_CS"/>
</dbReference>
<evidence type="ECO:0000313" key="4">
    <source>
        <dbReference type="EMBL" id="KXG37211.1"/>
    </source>
</evidence>
<dbReference type="PROSITE" id="PS50076">
    <property type="entry name" value="DNAJ_2"/>
    <property type="match status" value="1"/>
</dbReference>
<dbReference type="PRINTS" id="PR00625">
    <property type="entry name" value="JDOMAIN"/>
</dbReference>
<feature type="compositionally biased region" description="Basic residues" evidence="1">
    <location>
        <begin position="624"/>
        <end position="634"/>
    </location>
</feature>
<dbReference type="InterPro" id="IPR032843">
    <property type="entry name" value="Jiv"/>
</dbReference>
<evidence type="ECO:0000256" key="2">
    <source>
        <dbReference type="SAM" id="Phobius"/>
    </source>
</evidence>
<evidence type="ECO:0000259" key="3">
    <source>
        <dbReference type="PROSITE" id="PS50076"/>
    </source>
</evidence>
<feature type="region of interest" description="Disordered" evidence="1">
    <location>
        <begin position="553"/>
        <end position="575"/>
    </location>
</feature>